<feature type="region of interest" description="Disordered" evidence="1">
    <location>
        <begin position="114"/>
        <end position="201"/>
    </location>
</feature>
<name>A0ABR2IXT1_9PEZI</name>
<protein>
    <submittedName>
        <fullName evidence="2">Uncharacterized protein</fullName>
    </submittedName>
</protein>
<keyword evidence="3" id="KW-1185">Reference proteome</keyword>
<comment type="caution">
    <text evidence="2">The sequence shown here is derived from an EMBL/GenBank/DDBJ whole genome shotgun (WGS) entry which is preliminary data.</text>
</comment>
<accession>A0ABR2IXT1</accession>
<sequence length="390" mass="43879">MSDPRSSAEAILRIINKFTLQKPQDLSSSWDKINNATNSNESSLEKVFANNGFHAWCTLHTLQHKSSSKKHFSGKAEWARLYAGLEELPPENKAELARHVVELMDKQIKASMETWRNPRKRRRRDNDENGAGDEDYECHSDDEGAPGDNGIPTAEGIDDCSNSHVADKNGANRGIVNDGDDDDSRSTIPPNPESTPTQVTSNQLAPKLEMLALNPDSEYTKKAGTPMMGITRFFPDMLRHAIVYASHPTNPKIKVPCVGIFAPKTENPTWYMELEISNESASHYTSKLFGFQIVLKDGEIRSMYFPTLYFECIPGPNTVIRNANRKAMPELLGVLYKTAYGHPLYQEDEAESRPVSRCLWVTISPRANVKLSLLLREYEAVSLHSNYFEE</sequence>
<reference evidence="2 3" key="1">
    <citation type="journal article" date="2024" name="IMA Fungus">
        <title>Apiospora arundinis, a panoply of carbohydrate-active enzymes and secondary metabolites.</title>
        <authorList>
            <person name="Sorensen T."/>
            <person name="Petersen C."/>
            <person name="Muurmann A.T."/>
            <person name="Christiansen J.V."/>
            <person name="Brundto M.L."/>
            <person name="Overgaard C.K."/>
            <person name="Boysen A.T."/>
            <person name="Wollenberg R.D."/>
            <person name="Larsen T.O."/>
            <person name="Sorensen J.L."/>
            <person name="Nielsen K.L."/>
            <person name="Sondergaard T.E."/>
        </authorList>
    </citation>
    <scope>NUCLEOTIDE SEQUENCE [LARGE SCALE GENOMIC DNA]</scope>
    <source>
        <strain evidence="2 3">AAU 773</strain>
    </source>
</reference>
<dbReference type="EMBL" id="JAPCWZ010000004">
    <property type="protein sequence ID" value="KAK8869386.1"/>
    <property type="molecule type" value="Genomic_DNA"/>
</dbReference>
<gene>
    <name evidence="2" type="ORF">PGQ11_007964</name>
</gene>
<organism evidence="2 3">
    <name type="scientific">Apiospora arundinis</name>
    <dbReference type="NCBI Taxonomy" id="335852"/>
    <lineage>
        <taxon>Eukaryota</taxon>
        <taxon>Fungi</taxon>
        <taxon>Dikarya</taxon>
        <taxon>Ascomycota</taxon>
        <taxon>Pezizomycotina</taxon>
        <taxon>Sordariomycetes</taxon>
        <taxon>Xylariomycetidae</taxon>
        <taxon>Amphisphaeriales</taxon>
        <taxon>Apiosporaceae</taxon>
        <taxon>Apiospora</taxon>
    </lineage>
</organism>
<evidence type="ECO:0000256" key="1">
    <source>
        <dbReference type="SAM" id="MobiDB-lite"/>
    </source>
</evidence>
<evidence type="ECO:0000313" key="2">
    <source>
        <dbReference type="EMBL" id="KAK8869386.1"/>
    </source>
</evidence>
<evidence type="ECO:0000313" key="3">
    <source>
        <dbReference type="Proteomes" id="UP001390339"/>
    </source>
</evidence>
<proteinExistence type="predicted"/>
<dbReference type="Proteomes" id="UP001390339">
    <property type="component" value="Unassembled WGS sequence"/>
</dbReference>